<keyword evidence="1" id="KW-1133">Transmembrane helix</keyword>
<name>A0A5C3MQ15_9AGAM</name>
<protein>
    <recommendedName>
        <fullName evidence="4">Transmembrane protein</fullName>
    </recommendedName>
</protein>
<evidence type="ECO:0008006" key="4">
    <source>
        <dbReference type="Google" id="ProtNLM"/>
    </source>
</evidence>
<keyword evidence="3" id="KW-1185">Reference proteome</keyword>
<keyword evidence="1" id="KW-0812">Transmembrane</keyword>
<evidence type="ECO:0000256" key="1">
    <source>
        <dbReference type="SAM" id="Phobius"/>
    </source>
</evidence>
<dbReference type="STRING" id="5364.A0A5C3MQ15"/>
<feature type="transmembrane region" description="Helical" evidence="1">
    <location>
        <begin position="175"/>
        <end position="193"/>
    </location>
</feature>
<dbReference type="OrthoDB" id="3230658at2759"/>
<dbReference type="EMBL" id="ML213523">
    <property type="protein sequence ID" value="TFK47489.1"/>
    <property type="molecule type" value="Genomic_DNA"/>
</dbReference>
<proteinExistence type="predicted"/>
<dbReference type="AlphaFoldDB" id="A0A5C3MQ15"/>
<evidence type="ECO:0000313" key="2">
    <source>
        <dbReference type="EMBL" id="TFK47489.1"/>
    </source>
</evidence>
<feature type="transmembrane region" description="Helical" evidence="1">
    <location>
        <begin position="130"/>
        <end position="155"/>
    </location>
</feature>
<sequence length="343" mass="38301">MALGTPHAAEPSVPALNAAQTFELQVTCYVYVATVTAFFYDWLLGMREEVALVSRKVNITIAVYWISKLSAGGFITTTMVLLVYPVGTSERCQAVQEALAWCYVVAAPSIALLFFFRVSAVFQTNPRVRAVFAFLWACVVAAAFTVPFSVTVAEIADTRRCVDLDVASFSSSTVIVNWINDSLVFLAISWRLMRFSTVGDTWRDRLRSFISGAGFSRLSRSLLQGGQMYYLATVGFSIVTIIGLLAPIPAVYHALFTIPNLALQNAMACRVYRQLRLGIIQETNEEWSTMRPTEEDMMTFGSLGRRRREEESYANAYPMQTLKRPPNGSLQVYVMEEQEETAD</sequence>
<evidence type="ECO:0000313" key="3">
    <source>
        <dbReference type="Proteomes" id="UP000305948"/>
    </source>
</evidence>
<feature type="transmembrane region" description="Helical" evidence="1">
    <location>
        <begin position="65"/>
        <end position="86"/>
    </location>
</feature>
<feature type="transmembrane region" description="Helical" evidence="1">
    <location>
        <begin position="229"/>
        <end position="252"/>
    </location>
</feature>
<organism evidence="2 3">
    <name type="scientific">Heliocybe sulcata</name>
    <dbReference type="NCBI Taxonomy" id="5364"/>
    <lineage>
        <taxon>Eukaryota</taxon>
        <taxon>Fungi</taxon>
        <taxon>Dikarya</taxon>
        <taxon>Basidiomycota</taxon>
        <taxon>Agaricomycotina</taxon>
        <taxon>Agaricomycetes</taxon>
        <taxon>Gloeophyllales</taxon>
        <taxon>Gloeophyllaceae</taxon>
        <taxon>Heliocybe</taxon>
    </lineage>
</organism>
<feature type="transmembrane region" description="Helical" evidence="1">
    <location>
        <begin position="24"/>
        <end position="44"/>
    </location>
</feature>
<gene>
    <name evidence="2" type="ORF">OE88DRAFT_1738410</name>
</gene>
<feature type="transmembrane region" description="Helical" evidence="1">
    <location>
        <begin position="98"/>
        <end position="118"/>
    </location>
</feature>
<reference evidence="2 3" key="1">
    <citation type="journal article" date="2019" name="Nat. Ecol. Evol.">
        <title>Megaphylogeny resolves global patterns of mushroom evolution.</title>
        <authorList>
            <person name="Varga T."/>
            <person name="Krizsan K."/>
            <person name="Foldi C."/>
            <person name="Dima B."/>
            <person name="Sanchez-Garcia M."/>
            <person name="Sanchez-Ramirez S."/>
            <person name="Szollosi G.J."/>
            <person name="Szarkandi J.G."/>
            <person name="Papp V."/>
            <person name="Albert L."/>
            <person name="Andreopoulos W."/>
            <person name="Angelini C."/>
            <person name="Antonin V."/>
            <person name="Barry K.W."/>
            <person name="Bougher N.L."/>
            <person name="Buchanan P."/>
            <person name="Buyck B."/>
            <person name="Bense V."/>
            <person name="Catcheside P."/>
            <person name="Chovatia M."/>
            <person name="Cooper J."/>
            <person name="Damon W."/>
            <person name="Desjardin D."/>
            <person name="Finy P."/>
            <person name="Geml J."/>
            <person name="Haridas S."/>
            <person name="Hughes K."/>
            <person name="Justo A."/>
            <person name="Karasinski D."/>
            <person name="Kautmanova I."/>
            <person name="Kiss B."/>
            <person name="Kocsube S."/>
            <person name="Kotiranta H."/>
            <person name="LaButti K.M."/>
            <person name="Lechner B.E."/>
            <person name="Liimatainen K."/>
            <person name="Lipzen A."/>
            <person name="Lukacs Z."/>
            <person name="Mihaltcheva S."/>
            <person name="Morgado L.N."/>
            <person name="Niskanen T."/>
            <person name="Noordeloos M.E."/>
            <person name="Ohm R.A."/>
            <person name="Ortiz-Santana B."/>
            <person name="Ovrebo C."/>
            <person name="Racz N."/>
            <person name="Riley R."/>
            <person name="Savchenko A."/>
            <person name="Shiryaev A."/>
            <person name="Soop K."/>
            <person name="Spirin V."/>
            <person name="Szebenyi C."/>
            <person name="Tomsovsky M."/>
            <person name="Tulloss R.E."/>
            <person name="Uehling J."/>
            <person name="Grigoriev I.V."/>
            <person name="Vagvolgyi C."/>
            <person name="Papp T."/>
            <person name="Martin F.M."/>
            <person name="Miettinen O."/>
            <person name="Hibbett D.S."/>
            <person name="Nagy L.G."/>
        </authorList>
    </citation>
    <scope>NUCLEOTIDE SEQUENCE [LARGE SCALE GENOMIC DNA]</scope>
    <source>
        <strain evidence="2 3">OMC1185</strain>
    </source>
</reference>
<accession>A0A5C3MQ15</accession>
<keyword evidence="1" id="KW-0472">Membrane</keyword>
<dbReference type="Proteomes" id="UP000305948">
    <property type="component" value="Unassembled WGS sequence"/>
</dbReference>